<dbReference type="InterPro" id="IPR001128">
    <property type="entry name" value="Cyt_P450"/>
</dbReference>
<dbReference type="InterPro" id="IPR036396">
    <property type="entry name" value="Cyt_P450_sf"/>
</dbReference>
<evidence type="ECO:0000256" key="3">
    <source>
        <dbReference type="ARBA" id="ARBA00022617"/>
    </source>
</evidence>
<comment type="similarity">
    <text evidence="2">Belongs to the cytochrome P450 family.</text>
</comment>
<accession>A0A4S2L4Z1</accession>
<evidence type="ECO:0000256" key="4">
    <source>
        <dbReference type="ARBA" id="ARBA00022723"/>
    </source>
</evidence>
<dbReference type="PANTHER" id="PTHR24291:SF106">
    <property type="entry name" value="CYTOCHROME P450 4G1-RELATED"/>
    <property type="match status" value="1"/>
</dbReference>
<dbReference type="Gene3D" id="1.10.630.10">
    <property type="entry name" value="Cytochrome P450"/>
    <property type="match status" value="1"/>
</dbReference>
<dbReference type="PANTHER" id="PTHR24291">
    <property type="entry name" value="CYTOCHROME P450 FAMILY 4"/>
    <property type="match status" value="1"/>
</dbReference>
<dbReference type="Proteomes" id="UP000310200">
    <property type="component" value="Unassembled WGS sequence"/>
</dbReference>
<keyword evidence="4" id="KW-0479">Metal-binding</keyword>
<keyword evidence="7" id="KW-0503">Monooxygenase</keyword>
<comment type="cofactor">
    <cofactor evidence="1">
        <name>heme</name>
        <dbReference type="ChEBI" id="CHEBI:30413"/>
    </cofactor>
</comment>
<keyword evidence="6" id="KW-0408">Iron</keyword>
<dbReference type="STRING" id="300112.A0A4S2L4Z1"/>
<evidence type="ECO:0000256" key="1">
    <source>
        <dbReference type="ARBA" id="ARBA00001971"/>
    </source>
</evidence>
<keyword evidence="3" id="KW-0349">Heme</keyword>
<reference evidence="8 9" key="1">
    <citation type="journal article" date="2019" name="Philos. Trans. R. Soc. Lond., B, Biol. Sci.">
        <title>Ant behaviour and brain gene expression of defending hosts depend on the ecological success of the intruding social parasite.</title>
        <authorList>
            <person name="Kaur R."/>
            <person name="Stoldt M."/>
            <person name="Jongepier E."/>
            <person name="Feldmeyer B."/>
            <person name="Menzel F."/>
            <person name="Bornberg-Bauer E."/>
            <person name="Foitzik S."/>
        </authorList>
    </citation>
    <scope>NUCLEOTIDE SEQUENCE [LARGE SCALE GENOMIC DNA]</scope>
    <source>
        <tissue evidence="8">Whole body</tissue>
    </source>
</reference>
<proteinExistence type="inferred from homology"/>
<sequence>MHFPRYFRDEISRESYYGNFETFPTASVPLIARHLNEDVTIVTGNYVLPKSATVLVVQFMTHRLEKYYPNPTVFDPDNFLPERMQQRHYYAYIPFSAGP</sequence>
<dbReference type="SUPFAM" id="SSF48264">
    <property type="entry name" value="Cytochrome P450"/>
    <property type="match status" value="1"/>
</dbReference>
<dbReference type="InterPro" id="IPR050196">
    <property type="entry name" value="Cytochrome_P450_Monoox"/>
</dbReference>
<comment type="caution">
    <text evidence="8">The sequence shown here is derived from an EMBL/GenBank/DDBJ whole genome shotgun (WGS) entry which is preliminary data.</text>
</comment>
<gene>
    <name evidence="8" type="ORF">DBV15_12896</name>
</gene>
<name>A0A4S2L4Z1_9HYME</name>
<dbReference type="AlphaFoldDB" id="A0A4S2L4Z1"/>
<dbReference type="GO" id="GO:0016705">
    <property type="term" value="F:oxidoreductase activity, acting on paired donors, with incorporation or reduction of molecular oxygen"/>
    <property type="evidence" value="ECO:0007669"/>
    <property type="project" value="InterPro"/>
</dbReference>
<keyword evidence="5" id="KW-0560">Oxidoreductase</keyword>
<dbReference type="GO" id="GO:0004497">
    <property type="term" value="F:monooxygenase activity"/>
    <property type="evidence" value="ECO:0007669"/>
    <property type="project" value="UniProtKB-KW"/>
</dbReference>
<keyword evidence="9" id="KW-1185">Reference proteome</keyword>
<dbReference type="EMBL" id="QBLH01000117">
    <property type="protein sequence ID" value="TGZ57833.1"/>
    <property type="molecule type" value="Genomic_DNA"/>
</dbReference>
<evidence type="ECO:0000256" key="7">
    <source>
        <dbReference type="ARBA" id="ARBA00023033"/>
    </source>
</evidence>
<evidence type="ECO:0000313" key="9">
    <source>
        <dbReference type="Proteomes" id="UP000310200"/>
    </source>
</evidence>
<dbReference type="GO" id="GO:0005506">
    <property type="term" value="F:iron ion binding"/>
    <property type="evidence" value="ECO:0007669"/>
    <property type="project" value="InterPro"/>
</dbReference>
<evidence type="ECO:0000256" key="5">
    <source>
        <dbReference type="ARBA" id="ARBA00023002"/>
    </source>
</evidence>
<protein>
    <submittedName>
        <fullName evidence="8">Cytochrome P450 4g15</fullName>
    </submittedName>
</protein>
<evidence type="ECO:0000256" key="2">
    <source>
        <dbReference type="ARBA" id="ARBA00010617"/>
    </source>
</evidence>
<dbReference type="Pfam" id="PF00067">
    <property type="entry name" value="p450"/>
    <property type="match status" value="1"/>
</dbReference>
<evidence type="ECO:0000313" key="8">
    <source>
        <dbReference type="EMBL" id="TGZ57833.1"/>
    </source>
</evidence>
<dbReference type="GO" id="GO:0020037">
    <property type="term" value="F:heme binding"/>
    <property type="evidence" value="ECO:0007669"/>
    <property type="project" value="InterPro"/>
</dbReference>
<organism evidence="8 9">
    <name type="scientific">Temnothorax longispinosus</name>
    <dbReference type="NCBI Taxonomy" id="300112"/>
    <lineage>
        <taxon>Eukaryota</taxon>
        <taxon>Metazoa</taxon>
        <taxon>Ecdysozoa</taxon>
        <taxon>Arthropoda</taxon>
        <taxon>Hexapoda</taxon>
        <taxon>Insecta</taxon>
        <taxon>Pterygota</taxon>
        <taxon>Neoptera</taxon>
        <taxon>Endopterygota</taxon>
        <taxon>Hymenoptera</taxon>
        <taxon>Apocrita</taxon>
        <taxon>Aculeata</taxon>
        <taxon>Formicoidea</taxon>
        <taxon>Formicidae</taxon>
        <taxon>Myrmicinae</taxon>
        <taxon>Temnothorax</taxon>
    </lineage>
</organism>
<feature type="non-terminal residue" evidence="8">
    <location>
        <position position="99"/>
    </location>
</feature>
<evidence type="ECO:0000256" key="6">
    <source>
        <dbReference type="ARBA" id="ARBA00023004"/>
    </source>
</evidence>